<protein>
    <submittedName>
        <fullName evidence="2">Uncharacterized protein</fullName>
    </submittedName>
</protein>
<keyword evidence="3" id="KW-1185">Reference proteome</keyword>
<keyword evidence="1" id="KW-0812">Transmembrane</keyword>
<dbReference type="EMBL" id="JARKIB010000053">
    <property type="protein sequence ID" value="KAJ7754018.1"/>
    <property type="molecule type" value="Genomic_DNA"/>
</dbReference>
<reference evidence="2" key="1">
    <citation type="submission" date="2023-03" db="EMBL/GenBank/DDBJ databases">
        <title>Massive genome expansion in bonnet fungi (Mycena s.s.) driven by repeated elements and novel gene families across ecological guilds.</title>
        <authorList>
            <consortium name="Lawrence Berkeley National Laboratory"/>
            <person name="Harder C.B."/>
            <person name="Miyauchi S."/>
            <person name="Viragh M."/>
            <person name="Kuo A."/>
            <person name="Thoen E."/>
            <person name="Andreopoulos B."/>
            <person name="Lu D."/>
            <person name="Skrede I."/>
            <person name="Drula E."/>
            <person name="Henrissat B."/>
            <person name="Morin E."/>
            <person name="Kohler A."/>
            <person name="Barry K."/>
            <person name="LaButti K."/>
            <person name="Morin E."/>
            <person name="Salamov A."/>
            <person name="Lipzen A."/>
            <person name="Mereny Z."/>
            <person name="Hegedus B."/>
            <person name="Baldrian P."/>
            <person name="Stursova M."/>
            <person name="Weitz H."/>
            <person name="Taylor A."/>
            <person name="Grigoriev I.V."/>
            <person name="Nagy L.G."/>
            <person name="Martin F."/>
            <person name="Kauserud H."/>
        </authorList>
    </citation>
    <scope>NUCLEOTIDE SEQUENCE</scope>
    <source>
        <strain evidence="2">CBHHK182m</strain>
    </source>
</reference>
<evidence type="ECO:0000313" key="3">
    <source>
        <dbReference type="Proteomes" id="UP001215598"/>
    </source>
</evidence>
<accession>A0AAD7NC30</accession>
<gene>
    <name evidence="2" type="ORF">B0H16DRAFT_1459113</name>
</gene>
<feature type="transmembrane region" description="Helical" evidence="1">
    <location>
        <begin position="12"/>
        <end position="30"/>
    </location>
</feature>
<dbReference type="Proteomes" id="UP001215598">
    <property type="component" value="Unassembled WGS sequence"/>
</dbReference>
<comment type="caution">
    <text evidence="2">The sequence shown here is derived from an EMBL/GenBank/DDBJ whole genome shotgun (WGS) entry which is preliminary data.</text>
</comment>
<keyword evidence="1" id="KW-0472">Membrane</keyword>
<organism evidence="2 3">
    <name type="scientific">Mycena metata</name>
    <dbReference type="NCBI Taxonomy" id="1033252"/>
    <lineage>
        <taxon>Eukaryota</taxon>
        <taxon>Fungi</taxon>
        <taxon>Dikarya</taxon>
        <taxon>Basidiomycota</taxon>
        <taxon>Agaricomycotina</taxon>
        <taxon>Agaricomycetes</taxon>
        <taxon>Agaricomycetidae</taxon>
        <taxon>Agaricales</taxon>
        <taxon>Marasmiineae</taxon>
        <taxon>Mycenaceae</taxon>
        <taxon>Mycena</taxon>
    </lineage>
</organism>
<sequence>MFWLWSQTKKPWLFGLALAFAGFGSSWIWLGPGFIKAKAKAKLISLPKAMASSQAKPKPTIQKAKAKARTSLVSLPPPPPTVQVARQCRAGIVGWRWRIRITLHVRTFIRTIGTPSSGPMHAIGVRALGRITEASGISAMLREPSGIAENSQEYVGTSKKLMEHLIMTQNDW</sequence>
<name>A0AAD7NC30_9AGAR</name>
<dbReference type="AlphaFoldDB" id="A0AAD7NC30"/>
<evidence type="ECO:0000256" key="1">
    <source>
        <dbReference type="SAM" id="Phobius"/>
    </source>
</evidence>
<keyword evidence="1" id="KW-1133">Transmembrane helix</keyword>
<proteinExistence type="predicted"/>
<evidence type="ECO:0000313" key="2">
    <source>
        <dbReference type="EMBL" id="KAJ7754018.1"/>
    </source>
</evidence>